<keyword evidence="1" id="KW-0472">Membrane</keyword>
<dbReference type="AlphaFoldDB" id="X1AXW1"/>
<accession>X1AXW1</accession>
<proteinExistence type="predicted"/>
<organism evidence="2">
    <name type="scientific">marine sediment metagenome</name>
    <dbReference type="NCBI Taxonomy" id="412755"/>
    <lineage>
        <taxon>unclassified sequences</taxon>
        <taxon>metagenomes</taxon>
        <taxon>ecological metagenomes</taxon>
    </lineage>
</organism>
<protein>
    <submittedName>
        <fullName evidence="2">Uncharacterized protein</fullName>
    </submittedName>
</protein>
<evidence type="ECO:0000313" key="2">
    <source>
        <dbReference type="EMBL" id="GAG87615.1"/>
    </source>
</evidence>
<feature type="transmembrane region" description="Helical" evidence="1">
    <location>
        <begin position="126"/>
        <end position="148"/>
    </location>
</feature>
<comment type="caution">
    <text evidence="2">The sequence shown here is derived from an EMBL/GenBank/DDBJ whole genome shotgun (WGS) entry which is preliminary data.</text>
</comment>
<dbReference type="EMBL" id="BART01011641">
    <property type="protein sequence ID" value="GAG87615.1"/>
    <property type="molecule type" value="Genomic_DNA"/>
</dbReference>
<name>X1AXW1_9ZZZZ</name>
<sequence>MTSGQITLFNYGSKALRLYANEIQRSGGTAKQVASKQMLAFTERLGQLWREAQRAAIELGSVLAPAITRVADKLRSNMEAFKEYVKANTEAIMHTMKWTVVISGLLIVGGPLLIIITSLITKMVALAAVIANPFIVLIASLYVLRAVWNQTSDEMKQRAMETADSVAQSFKERMVDWLGGLLPEGARRDFLAGAREHIERPERETLEPLDFKTAWGEAISAVTTQLKQDFDISLGFVGDKLEDTDGLVKRLVDSFREYTAS</sequence>
<reference evidence="2" key="1">
    <citation type="journal article" date="2014" name="Front. Microbiol.">
        <title>High frequency of phylogenetically diverse reductive dehalogenase-homologous genes in deep subseafloor sedimentary metagenomes.</title>
        <authorList>
            <person name="Kawai M."/>
            <person name="Futagami T."/>
            <person name="Toyoda A."/>
            <person name="Takaki Y."/>
            <person name="Nishi S."/>
            <person name="Hori S."/>
            <person name="Arai W."/>
            <person name="Tsubouchi T."/>
            <person name="Morono Y."/>
            <person name="Uchiyama I."/>
            <person name="Ito T."/>
            <person name="Fujiyama A."/>
            <person name="Inagaki F."/>
            <person name="Takami H."/>
        </authorList>
    </citation>
    <scope>NUCLEOTIDE SEQUENCE</scope>
    <source>
        <strain evidence="2">Expedition CK06-06</strain>
    </source>
</reference>
<feature type="transmembrane region" description="Helical" evidence="1">
    <location>
        <begin position="98"/>
        <end position="120"/>
    </location>
</feature>
<keyword evidence="1" id="KW-0812">Transmembrane</keyword>
<gene>
    <name evidence="2" type="ORF">S01H4_24699</name>
</gene>
<keyword evidence="1" id="KW-1133">Transmembrane helix</keyword>
<dbReference type="NCBIfam" id="TIGR01760">
    <property type="entry name" value="tape_meas_TP901"/>
    <property type="match status" value="1"/>
</dbReference>
<dbReference type="InterPro" id="IPR010090">
    <property type="entry name" value="Phage_tape_meas"/>
</dbReference>
<feature type="non-terminal residue" evidence="2">
    <location>
        <position position="261"/>
    </location>
</feature>
<evidence type="ECO:0000256" key="1">
    <source>
        <dbReference type="SAM" id="Phobius"/>
    </source>
</evidence>